<sequence length="268" mass="29122">MKKLAVLTASLVAVFGFLGLATSTQASAATKTTTVATNSPSLKVNSVYSTSTKITGKATKGVSIIVRNAKNKTIATSTASKKTGAYTVKLSSKLKAGTKIYVYARNTTTKHYFYRIITVQSPKTTTTKTTTTSSKTSSKTTTTKSTTSSKTTSKAASFKVSTPTGTWQTKTYKGWAMKFDFSQKTGLNEYVTYGKKTAHPVKNATYSVDAKTPTFWKVNVKAKNGDKSTFYMRFTAKNKFVLVNSKNQRVKLSVGKAPASYYIFTLQK</sequence>
<keyword evidence="2" id="KW-0732">Signal</keyword>
<dbReference type="Proteomes" id="UP000051442">
    <property type="component" value="Unassembled WGS sequence"/>
</dbReference>
<accession>A0A0R2FPZ6</accession>
<keyword evidence="5" id="KW-1185">Reference proteome</keyword>
<name>A0A0R2FPZ6_9LACO</name>
<dbReference type="OrthoDB" id="2287221at2"/>
<evidence type="ECO:0000313" key="5">
    <source>
        <dbReference type="Proteomes" id="UP000051442"/>
    </source>
</evidence>
<dbReference type="AlphaFoldDB" id="A0A0R2FPZ6"/>
<proteinExistence type="predicted"/>
<feature type="region of interest" description="Disordered" evidence="1">
    <location>
        <begin position="125"/>
        <end position="148"/>
    </location>
</feature>
<dbReference type="RefSeq" id="WP_057151613.1">
    <property type="nucleotide sequence ID" value="NZ_AYZM01000023.1"/>
</dbReference>
<evidence type="ECO:0000256" key="2">
    <source>
        <dbReference type="SAM" id="SignalP"/>
    </source>
</evidence>
<evidence type="ECO:0000259" key="3">
    <source>
        <dbReference type="Pfam" id="PF17936"/>
    </source>
</evidence>
<reference evidence="4 5" key="1">
    <citation type="journal article" date="2015" name="Genome Announc.">
        <title>Expanding the biotechnology potential of lactobacilli through comparative genomics of 213 strains and associated genera.</title>
        <authorList>
            <person name="Sun Z."/>
            <person name="Harris H.M."/>
            <person name="McCann A."/>
            <person name="Guo C."/>
            <person name="Argimon S."/>
            <person name="Zhang W."/>
            <person name="Yang X."/>
            <person name="Jeffery I.B."/>
            <person name="Cooney J.C."/>
            <person name="Kagawa T.F."/>
            <person name="Liu W."/>
            <person name="Song Y."/>
            <person name="Salvetti E."/>
            <person name="Wrobel A."/>
            <person name="Rasinkangas P."/>
            <person name="Parkhill J."/>
            <person name="Rea M.C."/>
            <person name="O'Sullivan O."/>
            <person name="Ritari J."/>
            <person name="Douillard F.P."/>
            <person name="Paul Ross R."/>
            <person name="Yang R."/>
            <person name="Briner A.E."/>
            <person name="Felis G.E."/>
            <person name="de Vos W.M."/>
            <person name="Barrangou R."/>
            <person name="Klaenhammer T.R."/>
            <person name="Caufield P.W."/>
            <person name="Cui Y."/>
            <person name="Zhang H."/>
            <person name="O'Toole P.W."/>
        </authorList>
    </citation>
    <scope>NUCLEOTIDE SEQUENCE [LARGE SCALE GENOMIC DNA]</scope>
    <source>
        <strain evidence="4 5">DSM 23365</strain>
    </source>
</reference>
<gene>
    <name evidence="4" type="ORF">FD14_GL001514</name>
</gene>
<protein>
    <submittedName>
        <fullName evidence="4">Extracellular protein</fullName>
    </submittedName>
</protein>
<dbReference type="InterPro" id="IPR041498">
    <property type="entry name" value="Big_6"/>
</dbReference>
<evidence type="ECO:0000313" key="4">
    <source>
        <dbReference type="EMBL" id="KRN26484.1"/>
    </source>
</evidence>
<dbReference type="STRING" id="1423804.FD14_GL001514"/>
<feature type="signal peptide" evidence="2">
    <location>
        <begin position="1"/>
        <end position="28"/>
    </location>
</feature>
<evidence type="ECO:0000256" key="1">
    <source>
        <dbReference type="SAM" id="MobiDB-lite"/>
    </source>
</evidence>
<dbReference type="Pfam" id="PF17936">
    <property type="entry name" value="Big_6"/>
    <property type="match status" value="1"/>
</dbReference>
<feature type="chain" id="PRO_5006417083" evidence="2">
    <location>
        <begin position="29"/>
        <end position="268"/>
    </location>
</feature>
<feature type="domain" description="Bacterial Ig" evidence="3">
    <location>
        <begin position="43"/>
        <end position="108"/>
    </location>
</feature>
<organism evidence="4 5">
    <name type="scientific">Secundilactobacillus similis DSM 23365 = JCM 2765</name>
    <dbReference type="NCBI Taxonomy" id="1423804"/>
    <lineage>
        <taxon>Bacteria</taxon>
        <taxon>Bacillati</taxon>
        <taxon>Bacillota</taxon>
        <taxon>Bacilli</taxon>
        <taxon>Lactobacillales</taxon>
        <taxon>Lactobacillaceae</taxon>
        <taxon>Secundilactobacillus</taxon>
    </lineage>
</organism>
<dbReference type="PATRIC" id="fig|1423804.4.peg.1639"/>
<comment type="caution">
    <text evidence="4">The sequence shown here is derived from an EMBL/GenBank/DDBJ whole genome shotgun (WGS) entry which is preliminary data.</text>
</comment>
<dbReference type="EMBL" id="AYZM01000023">
    <property type="protein sequence ID" value="KRN26484.1"/>
    <property type="molecule type" value="Genomic_DNA"/>
</dbReference>